<dbReference type="Proteomes" id="UP001301958">
    <property type="component" value="Unassembled WGS sequence"/>
</dbReference>
<name>A0AAN7BWK2_9PEZI</name>
<sequence length="203" mass="22297">MSAFWGEHLVPITTRPGFFDSTKPRVHCFRHSGKPLFAPVGDFARCCRLASTSFESLPLPSCHVNNNISPSASLTGRHRSHADKSIEAQSLASMGPQGVRSISRPAILATKSVDFLPDGVVLSIRVLPECFSKPTWLFRVPAPAACQILPIRPGKCIGKYPHSGWAIGRNLVDKLGHSQILVPRLALFKSFAQLRNYQKKMSP</sequence>
<gene>
    <name evidence="1" type="ORF">QBC38DRAFT_276002</name>
</gene>
<proteinExistence type="predicted"/>
<evidence type="ECO:0000313" key="1">
    <source>
        <dbReference type="EMBL" id="KAK4230968.1"/>
    </source>
</evidence>
<keyword evidence="2" id="KW-1185">Reference proteome</keyword>
<comment type="caution">
    <text evidence="1">The sequence shown here is derived from an EMBL/GenBank/DDBJ whole genome shotgun (WGS) entry which is preliminary data.</text>
</comment>
<dbReference type="AlphaFoldDB" id="A0AAN7BWK2"/>
<dbReference type="EMBL" id="MU865295">
    <property type="protein sequence ID" value="KAK4230968.1"/>
    <property type="molecule type" value="Genomic_DNA"/>
</dbReference>
<evidence type="ECO:0000313" key="2">
    <source>
        <dbReference type="Proteomes" id="UP001301958"/>
    </source>
</evidence>
<reference evidence="1" key="1">
    <citation type="journal article" date="2023" name="Mol. Phylogenet. Evol.">
        <title>Genome-scale phylogeny and comparative genomics of the fungal order Sordariales.</title>
        <authorList>
            <person name="Hensen N."/>
            <person name="Bonometti L."/>
            <person name="Westerberg I."/>
            <person name="Brannstrom I.O."/>
            <person name="Guillou S."/>
            <person name="Cros-Aarteil S."/>
            <person name="Calhoun S."/>
            <person name="Haridas S."/>
            <person name="Kuo A."/>
            <person name="Mondo S."/>
            <person name="Pangilinan J."/>
            <person name="Riley R."/>
            <person name="LaButti K."/>
            <person name="Andreopoulos B."/>
            <person name="Lipzen A."/>
            <person name="Chen C."/>
            <person name="Yan M."/>
            <person name="Daum C."/>
            <person name="Ng V."/>
            <person name="Clum A."/>
            <person name="Steindorff A."/>
            <person name="Ohm R.A."/>
            <person name="Martin F."/>
            <person name="Silar P."/>
            <person name="Natvig D.O."/>
            <person name="Lalanne C."/>
            <person name="Gautier V."/>
            <person name="Ament-Velasquez S.L."/>
            <person name="Kruys A."/>
            <person name="Hutchinson M.I."/>
            <person name="Powell A.J."/>
            <person name="Barry K."/>
            <person name="Miller A.N."/>
            <person name="Grigoriev I.V."/>
            <person name="Debuchy R."/>
            <person name="Gladieux P."/>
            <person name="Hiltunen Thoren M."/>
            <person name="Johannesson H."/>
        </authorList>
    </citation>
    <scope>NUCLEOTIDE SEQUENCE</scope>
    <source>
        <strain evidence="1">CBS 990.96</strain>
    </source>
</reference>
<accession>A0AAN7BWK2</accession>
<reference evidence="1" key="2">
    <citation type="submission" date="2023-05" db="EMBL/GenBank/DDBJ databases">
        <authorList>
            <consortium name="Lawrence Berkeley National Laboratory"/>
            <person name="Steindorff A."/>
            <person name="Hensen N."/>
            <person name="Bonometti L."/>
            <person name="Westerberg I."/>
            <person name="Brannstrom I.O."/>
            <person name="Guillou S."/>
            <person name="Cros-Aarteil S."/>
            <person name="Calhoun S."/>
            <person name="Haridas S."/>
            <person name="Kuo A."/>
            <person name="Mondo S."/>
            <person name="Pangilinan J."/>
            <person name="Riley R."/>
            <person name="Labutti K."/>
            <person name="Andreopoulos B."/>
            <person name="Lipzen A."/>
            <person name="Chen C."/>
            <person name="Yanf M."/>
            <person name="Daum C."/>
            <person name="Ng V."/>
            <person name="Clum A."/>
            <person name="Ohm R."/>
            <person name="Martin F."/>
            <person name="Silar P."/>
            <person name="Natvig D."/>
            <person name="Lalanne C."/>
            <person name="Gautier V."/>
            <person name="Ament-Velasquez S.L."/>
            <person name="Kruys A."/>
            <person name="Hutchinson M.I."/>
            <person name="Powell A.J."/>
            <person name="Barry K."/>
            <person name="Miller A.N."/>
            <person name="Grigoriev I.V."/>
            <person name="Debuchy R."/>
            <person name="Gladieux P."/>
            <person name="Thoren M.H."/>
            <person name="Johannesson H."/>
        </authorList>
    </citation>
    <scope>NUCLEOTIDE SEQUENCE</scope>
    <source>
        <strain evidence="1">CBS 990.96</strain>
    </source>
</reference>
<protein>
    <submittedName>
        <fullName evidence="1">Uncharacterized protein</fullName>
    </submittedName>
</protein>
<organism evidence="1 2">
    <name type="scientific">Podospora fimiseda</name>
    <dbReference type="NCBI Taxonomy" id="252190"/>
    <lineage>
        <taxon>Eukaryota</taxon>
        <taxon>Fungi</taxon>
        <taxon>Dikarya</taxon>
        <taxon>Ascomycota</taxon>
        <taxon>Pezizomycotina</taxon>
        <taxon>Sordariomycetes</taxon>
        <taxon>Sordariomycetidae</taxon>
        <taxon>Sordariales</taxon>
        <taxon>Podosporaceae</taxon>
        <taxon>Podospora</taxon>
    </lineage>
</organism>